<dbReference type="EMBL" id="AP022586">
    <property type="protein sequence ID" value="BBY19719.1"/>
    <property type="molecule type" value="Genomic_DNA"/>
</dbReference>
<protein>
    <submittedName>
        <fullName evidence="3">Peptidase</fullName>
    </submittedName>
</protein>
<dbReference type="Pfam" id="PF00326">
    <property type="entry name" value="Peptidase_S9"/>
    <property type="match status" value="1"/>
</dbReference>
<name>A0AAD1IQG2_9MYCO</name>
<evidence type="ECO:0000259" key="2">
    <source>
        <dbReference type="Pfam" id="PF00326"/>
    </source>
</evidence>
<dbReference type="GO" id="GO:0006508">
    <property type="term" value="P:proteolysis"/>
    <property type="evidence" value="ECO:0007669"/>
    <property type="project" value="InterPro"/>
</dbReference>
<dbReference type="Proteomes" id="UP000466607">
    <property type="component" value="Chromosome"/>
</dbReference>
<dbReference type="RefSeq" id="WP_134055897.1">
    <property type="nucleotide sequence ID" value="NZ_AP022586.1"/>
</dbReference>
<dbReference type="PANTHER" id="PTHR42776">
    <property type="entry name" value="SERINE PEPTIDASE S9 FAMILY MEMBER"/>
    <property type="match status" value="1"/>
</dbReference>
<dbReference type="InterPro" id="IPR002470">
    <property type="entry name" value="Peptidase_S9A"/>
</dbReference>
<keyword evidence="1" id="KW-0378">Hydrolase</keyword>
<dbReference type="InterPro" id="IPR029058">
    <property type="entry name" value="AB_hydrolase_fold"/>
</dbReference>
<keyword evidence="4" id="KW-1185">Reference proteome</keyword>
<proteinExistence type="predicted"/>
<feature type="domain" description="Peptidase S9 prolyl oligopeptidase catalytic" evidence="2">
    <location>
        <begin position="404"/>
        <end position="620"/>
    </location>
</feature>
<dbReference type="Gene3D" id="2.120.10.30">
    <property type="entry name" value="TolB, C-terminal domain"/>
    <property type="match status" value="1"/>
</dbReference>
<dbReference type="InterPro" id="IPR011042">
    <property type="entry name" value="6-blade_b-propeller_TolB-like"/>
</dbReference>
<sequence>MALPELIPVDDLFSPPVRAAATISPDGTRIAYLAPWKNRLNVWVEHLDDGSEARCLTADETRSVYLYQWSHDSRWLLYLQDNGGDENWHVYRVDPDDPDAGAVDLTPFPEVRASFELLKKRPGKALVQLNRRTPELLDAYELDIATGELTLVAENPGTVVHWISGPSGDLFTNTLTADGDIDISQWDTATATLRTIVTYDGTDYPLGIYPVAVTPDGTGLWLGSNRDSDRTRLVRVDVATGEEFEVDSHPRFDLAISPVLPSPLIISDRTGELIGARYYGDRQVIHPLDPDFAAVLQHLATLSDGDVGSVSSDGTGRRWVVSVTDDRDPGVTYLYDHATGESRLLFRPYPHLDPDALAPMTPVTVTARDGLDLHGYLTLPVGVEPVALPMVLLVHGGPWARDCWYYQPEVQLLANRGYAVLQINFRGSTGYGKAFTKAAIGEFAGKMHDDLIDAVEWAIGQGYADRDRVGIFGGSYGGYAALVGVTFTPDVFAAAIDYVGISSLANFMRTLPNVARPFLANNWHLFVGDPSDPAQEADMLTRSPITRVEAIRTPLLVVQGANDSRVVKAESDNLVEALRRRGVEVEYLVKDDEGHGFLNPDNQIEMYRAVERFLAEHLGGRI</sequence>
<accession>A0AAD1IQG2</accession>
<dbReference type="PRINTS" id="PR00862">
    <property type="entry name" value="PROLIGOPTASE"/>
</dbReference>
<dbReference type="InterPro" id="IPR001375">
    <property type="entry name" value="Peptidase_S9_cat"/>
</dbReference>
<dbReference type="SUPFAM" id="SSF82171">
    <property type="entry name" value="DPP6 N-terminal domain-like"/>
    <property type="match status" value="1"/>
</dbReference>
<dbReference type="GO" id="GO:0004252">
    <property type="term" value="F:serine-type endopeptidase activity"/>
    <property type="evidence" value="ECO:0007669"/>
    <property type="project" value="InterPro"/>
</dbReference>
<dbReference type="SUPFAM" id="SSF53474">
    <property type="entry name" value="alpha/beta-Hydrolases"/>
    <property type="match status" value="1"/>
</dbReference>
<dbReference type="PANTHER" id="PTHR42776:SF27">
    <property type="entry name" value="DIPEPTIDYL PEPTIDASE FAMILY MEMBER 6"/>
    <property type="match status" value="1"/>
</dbReference>
<gene>
    <name evidence="3" type="ORF">MLIT_53110</name>
</gene>
<evidence type="ECO:0000256" key="1">
    <source>
        <dbReference type="ARBA" id="ARBA00022801"/>
    </source>
</evidence>
<evidence type="ECO:0000313" key="3">
    <source>
        <dbReference type="EMBL" id="BBY19719.1"/>
    </source>
</evidence>
<dbReference type="AlphaFoldDB" id="A0AAD1IQG2"/>
<reference evidence="3 4" key="1">
    <citation type="journal article" date="2019" name="Emerg. Microbes Infect.">
        <title>Comprehensive subspecies identification of 175 nontuberculous mycobacteria species based on 7547 genomic profiles.</title>
        <authorList>
            <person name="Matsumoto Y."/>
            <person name="Kinjo T."/>
            <person name="Motooka D."/>
            <person name="Nabeya D."/>
            <person name="Jung N."/>
            <person name="Uechi K."/>
            <person name="Horii T."/>
            <person name="Iida T."/>
            <person name="Fujita J."/>
            <person name="Nakamura S."/>
        </authorList>
    </citation>
    <scope>NUCLEOTIDE SEQUENCE [LARGE SCALE GENOMIC DNA]</scope>
    <source>
        <strain evidence="3 4">JCM 17423</strain>
    </source>
</reference>
<evidence type="ECO:0000313" key="4">
    <source>
        <dbReference type="Proteomes" id="UP000466607"/>
    </source>
</evidence>
<dbReference type="Gene3D" id="3.40.50.1820">
    <property type="entry name" value="alpha/beta hydrolase"/>
    <property type="match status" value="1"/>
</dbReference>
<organism evidence="3 4">
    <name type="scientific">Mycolicibacterium litorale</name>
    <dbReference type="NCBI Taxonomy" id="758802"/>
    <lineage>
        <taxon>Bacteria</taxon>
        <taxon>Bacillati</taxon>
        <taxon>Actinomycetota</taxon>
        <taxon>Actinomycetes</taxon>
        <taxon>Mycobacteriales</taxon>
        <taxon>Mycobacteriaceae</taxon>
        <taxon>Mycolicibacterium</taxon>
    </lineage>
</organism>